<protein>
    <recommendedName>
        <fullName evidence="3">Transposase MuDR plant domain-containing protein</fullName>
    </recommendedName>
</protein>
<keyword evidence="2" id="KW-1185">Reference proteome</keyword>
<evidence type="ECO:0000313" key="2">
    <source>
        <dbReference type="Proteomes" id="UP000289738"/>
    </source>
</evidence>
<evidence type="ECO:0008006" key="3">
    <source>
        <dbReference type="Google" id="ProtNLM"/>
    </source>
</evidence>
<reference evidence="1 2" key="1">
    <citation type="submission" date="2019-01" db="EMBL/GenBank/DDBJ databases">
        <title>Sequencing of cultivated peanut Arachis hypogaea provides insights into genome evolution and oil improvement.</title>
        <authorList>
            <person name="Chen X."/>
        </authorList>
    </citation>
    <scope>NUCLEOTIDE SEQUENCE [LARGE SCALE GENOMIC DNA]</scope>
    <source>
        <strain evidence="2">cv. Fuhuasheng</strain>
        <tissue evidence="1">Leaves</tissue>
    </source>
</reference>
<dbReference type="Proteomes" id="UP000289738">
    <property type="component" value="Chromosome A03"/>
</dbReference>
<sequence length="269" mass="30505">MESYVSLRIYFNGQILYDTHEGVSFLCENSCVIVVPLSITYEGLKSVLCQSVGQQGQKRVTNILYRQPVLVFGGFIQFQIMHVADEAKIEDIDFPEPNIDWIGYNTESDEEFEGNYEIVGPTEDMKEDDISVERNVADVANVLVDQHSSIRGIDYRVYESEPTIFYAKCVHYGTSCDWLIRVSLIKRQYCWVIRRYNGSHTCIRSTISQDHAKLDSGIIAEVIKSLVEADPSLKILYDTHEGASFLCENPCVIVVPLSITYEGLKSVLC</sequence>
<proteinExistence type="predicted"/>
<accession>A0A445E059</accession>
<comment type="caution">
    <text evidence="1">The sequence shown here is derived from an EMBL/GenBank/DDBJ whole genome shotgun (WGS) entry which is preliminary data.</text>
</comment>
<name>A0A445E059_ARAHY</name>
<gene>
    <name evidence="1" type="ORF">Ahy_A03g015347</name>
</gene>
<dbReference type="AlphaFoldDB" id="A0A445E059"/>
<dbReference type="EMBL" id="SDMP01000003">
    <property type="protein sequence ID" value="RYR68858.1"/>
    <property type="molecule type" value="Genomic_DNA"/>
</dbReference>
<evidence type="ECO:0000313" key="1">
    <source>
        <dbReference type="EMBL" id="RYR68858.1"/>
    </source>
</evidence>
<organism evidence="1 2">
    <name type="scientific">Arachis hypogaea</name>
    <name type="common">Peanut</name>
    <dbReference type="NCBI Taxonomy" id="3818"/>
    <lineage>
        <taxon>Eukaryota</taxon>
        <taxon>Viridiplantae</taxon>
        <taxon>Streptophyta</taxon>
        <taxon>Embryophyta</taxon>
        <taxon>Tracheophyta</taxon>
        <taxon>Spermatophyta</taxon>
        <taxon>Magnoliopsida</taxon>
        <taxon>eudicotyledons</taxon>
        <taxon>Gunneridae</taxon>
        <taxon>Pentapetalae</taxon>
        <taxon>rosids</taxon>
        <taxon>fabids</taxon>
        <taxon>Fabales</taxon>
        <taxon>Fabaceae</taxon>
        <taxon>Papilionoideae</taxon>
        <taxon>50 kb inversion clade</taxon>
        <taxon>dalbergioids sensu lato</taxon>
        <taxon>Dalbergieae</taxon>
        <taxon>Pterocarpus clade</taxon>
        <taxon>Arachis</taxon>
    </lineage>
</organism>